<dbReference type="InterPro" id="IPR050327">
    <property type="entry name" value="Proton-linked_MCT"/>
</dbReference>
<feature type="transmembrane region" description="Helical" evidence="3">
    <location>
        <begin position="577"/>
        <end position="597"/>
    </location>
</feature>
<feature type="transmembrane region" description="Helical" evidence="3">
    <location>
        <begin position="604"/>
        <end position="624"/>
    </location>
</feature>
<feature type="domain" description="Major facilitator superfamily (MFS) profile" evidence="4">
    <location>
        <begin position="540"/>
        <end position="720"/>
    </location>
</feature>
<feature type="transmembrane region" description="Helical" evidence="3">
    <location>
        <begin position="137"/>
        <end position="156"/>
    </location>
</feature>
<dbReference type="KEGG" id="bgt:106054287"/>
<feature type="transmembrane region" description="Helical" evidence="3">
    <location>
        <begin position="195"/>
        <end position="215"/>
    </location>
</feature>
<dbReference type="AlphaFoldDB" id="A0A2C9JFU3"/>
<dbReference type="InterPro" id="IPR036259">
    <property type="entry name" value="MFS_trans_sf"/>
</dbReference>
<keyword evidence="3" id="KW-0472">Membrane</keyword>
<dbReference type="InterPro" id="IPR011701">
    <property type="entry name" value="MFS"/>
</dbReference>
<keyword evidence="3" id="KW-1133">Transmembrane helix</keyword>
<dbReference type="RefSeq" id="XP_013065542.2">
    <property type="nucleotide sequence ID" value="XM_013210088.2"/>
</dbReference>
<dbReference type="PANTHER" id="PTHR11360:SF260">
    <property type="entry name" value="MFS DOMAIN-CONTAINING PROTEIN"/>
    <property type="match status" value="1"/>
</dbReference>
<feature type="transmembrane region" description="Helical" evidence="3">
    <location>
        <begin position="694"/>
        <end position="717"/>
    </location>
</feature>
<feature type="transmembrane region" description="Helical" evidence="3">
    <location>
        <begin position="68"/>
        <end position="90"/>
    </location>
</feature>
<proteinExistence type="predicted"/>
<dbReference type="EnsemblMetazoa" id="BGLB001900-RB">
    <property type="protein sequence ID" value="BGLB001900-PB"/>
    <property type="gene ID" value="BGLB001900"/>
</dbReference>
<evidence type="ECO:0000259" key="4">
    <source>
        <dbReference type="PROSITE" id="PS50850"/>
    </source>
</evidence>
<evidence type="ECO:0000313" key="6">
    <source>
        <dbReference type="Proteomes" id="UP000076420"/>
    </source>
</evidence>
<dbReference type="CDD" id="cd17352">
    <property type="entry name" value="MFS_MCT_SLC16"/>
    <property type="match status" value="1"/>
</dbReference>
<dbReference type="PROSITE" id="PS50850">
    <property type="entry name" value="MFS"/>
    <property type="match status" value="1"/>
</dbReference>
<dbReference type="PANTHER" id="PTHR11360">
    <property type="entry name" value="MONOCARBOXYLATE TRANSPORTER"/>
    <property type="match status" value="1"/>
</dbReference>
<dbReference type="InterPro" id="IPR020846">
    <property type="entry name" value="MFS_dom"/>
</dbReference>
<feature type="transmembrane region" description="Helical" evidence="3">
    <location>
        <begin position="666"/>
        <end position="688"/>
    </location>
</feature>
<evidence type="ECO:0000256" key="3">
    <source>
        <dbReference type="SAM" id="Phobius"/>
    </source>
</evidence>
<feature type="transmembrane region" description="Helical" evidence="3">
    <location>
        <begin position="535"/>
        <end position="554"/>
    </location>
</feature>
<dbReference type="VEuPathDB" id="VectorBase:BGLB001900"/>
<accession>A0A2C9JFU3</accession>
<feature type="transmembrane region" description="Helical" evidence="3">
    <location>
        <begin position="630"/>
        <end position="654"/>
    </location>
</feature>
<evidence type="ECO:0000313" key="5">
    <source>
        <dbReference type="EnsemblMetazoa" id="BGLB001900-PB"/>
    </source>
</evidence>
<reference evidence="5" key="1">
    <citation type="submission" date="2020-05" db="UniProtKB">
        <authorList>
            <consortium name="EnsemblMetazoa"/>
        </authorList>
    </citation>
    <scope>IDENTIFICATION</scope>
    <source>
        <strain evidence="5">BB02</strain>
    </source>
</reference>
<keyword evidence="3" id="KW-0812">Transmembrane</keyword>
<gene>
    <name evidence="5" type="primary">106054287</name>
</gene>
<feature type="transmembrane region" description="Helical" evidence="3">
    <location>
        <begin position="221"/>
        <end position="245"/>
    </location>
</feature>
<dbReference type="Proteomes" id="UP000076420">
    <property type="component" value="Unassembled WGS sequence"/>
</dbReference>
<feature type="transmembrane region" description="Helical" evidence="3">
    <location>
        <begin position="162"/>
        <end position="188"/>
    </location>
</feature>
<sequence>MKTMASVFGPIWNTTKSSTSSEKIHYKIDPDKCYDWLTRDNKDTKKDNEDDSGDFKDIVLPKALDGGWGWFVVLGAFGVSVICDGISYSFGVLYYELLNHYNENRSKTSFVGSVFFGVSMVVGPVSSMLTSRFGARTMTIVGGLTSSLGMLLSMIAPSLDVLFVTFGVIVGIGFSFCFNASIVIVSFYFEKKRSLATGIAVCGTGLGTVTFAPFMDYLINTYSLAGFFLVLSGVSLNLVVCGMLFRPLHFTKIERRARMLNTFDKIPYDRRDLEMPENIFGNGDEENDTMSLVGLPEFAPTLLKRHHSVALMKALHKGKNPDLTLKRYMSNVMFQIINLKDKENQEGTSVDAVHYKHLSVFTPKMLLVGLESEIIFNPKTSSSETYFAPSLTSIRRGSVYIAQGHTLMHSLSTSQRRQSQHKRPSLRRPSLNPSVIDSAHAKPRRNYQLLKSYSETNVHDTKQQASSQKNSLTLNLPLYRTDIFFRRLNLSCNVGTSCPQLYVNDIYERQHDVSSLKWFSQKVRRFFNSLVDCSLFRERFFVVFLMSNFFYYFWSDVPYMYATDHATYVGVGPDKGALIISFVGAANFMGQIVFGFIGDMKVNLLLVYAVSSTLSGVFISCVPLSSSYTIMVICYVFFGFFIAVSYPLTTVILVQYLGLGKLSRAYGLLMLTQGVGNFVGPIVSGWIADTTGGYALTFYTSGAFYSLSGLVLFMVYIPKC</sequence>
<feature type="region of interest" description="Disordered" evidence="2">
    <location>
        <begin position="410"/>
        <end position="437"/>
    </location>
</feature>
<dbReference type="SUPFAM" id="SSF103473">
    <property type="entry name" value="MFS general substrate transporter"/>
    <property type="match status" value="1"/>
</dbReference>
<organism evidence="5 6">
    <name type="scientific">Biomphalaria glabrata</name>
    <name type="common">Bloodfluke planorb</name>
    <name type="synonym">Freshwater snail</name>
    <dbReference type="NCBI Taxonomy" id="6526"/>
    <lineage>
        <taxon>Eukaryota</taxon>
        <taxon>Metazoa</taxon>
        <taxon>Spiralia</taxon>
        <taxon>Lophotrochozoa</taxon>
        <taxon>Mollusca</taxon>
        <taxon>Gastropoda</taxon>
        <taxon>Heterobranchia</taxon>
        <taxon>Euthyneura</taxon>
        <taxon>Panpulmonata</taxon>
        <taxon>Hygrophila</taxon>
        <taxon>Lymnaeoidea</taxon>
        <taxon>Planorbidae</taxon>
        <taxon>Biomphalaria</taxon>
    </lineage>
</organism>
<comment type="subcellular location">
    <subcellularLocation>
        <location evidence="1">Membrane</location>
        <topology evidence="1">Multi-pass membrane protein</topology>
    </subcellularLocation>
</comment>
<dbReference type="GO" id="GO:0008028">
    <property type="term" value="F:monocarboxylic acid transmembrane transporter activity"/>
    <property type="evidence" value="ECO:0007669"/>
    <property type="project" value="TreeGrafter"/>
</dbReference>
<dbReference type="OrthoDB" id="410267at2759"/>
<protein>
    <recommendedName>
        <fullName evidence="4">Major facilitator superfamily (MFS) profile domain-containing protein</fullName>
    </recommendedName>
</protein>
<dbReference type="GO" id="GO:0016020">
    <property type="term" value="C:membrane"/>
    <property type="evidence" value="ECO:0007669"/>
    <property type="project" value="UniProtKB-SubCell"/>
</dbReference>
<dbReference type="VEuPathDB" id="VectorBase:BGLAX_044290"/>
<evidence type="ECO:0000256" key="1">
    <source>
        <dbReference type="ARBA" id="ARBA00004141"/>
    </source>
</evidence>
<name>A0A2C9JFU3_BIOGL</name>
<dbReference type="Gene3D" id="1.20.1250.20">
    <property type="entry name" value="MFS general substrate transporter like domains"/>
    <property type="match status" value="2"/>
</dbReference>
<feature type="transmembrane region" description="Helical" evidence="3">
    <location>
        <begin position="110"/>
        <end position="130"/>
    </location>
</feature>
<evidence type="ECO:0000256" key="2">
    <source>
        <dbReference type="SAM" id="MobiDB-lite"/>
    </source>
</evidence>
<dbReference type="Pfam" id="PF07690">
    <property type="entry name" value="MFS_1"/>
    <property type="match status" value="2"/>
</dbReference>